<accession>A0A2T0M357</accession>
<keyword evidence="1" id="KW-0479">Metal-binding</keyword>
<evidence type="ECO:0000313" key="5">
    <source>
        <dbReference type="Proteomes" id="UP000238362"/>
    </source>
</evidence>
<dbReference type="PANTHER" id="PTHR38133">
    <property type="entry name" value="SLR1429 PROTEIN"/>
    <property type="match status" value="1"/>
</dbReference>
<dbReference type="Pfam" id="PF04434">
    <property type="entry name" value="SWIM"/>
    <property type="match status" value="1"/>
</dbReference>
<dbReference type="PANTHER" id="PTHR38133:SF1">
    <property type="entry name" value="SLR1429 PROTEIN"/>
    <property type="match status" value="1"/>
</dbReference>
<keyword evidence="1" id="KW-0863">Zinc-finger</keyword>
<evidence type="ECO:0000256" key="1">
    <source>
        <dbReference type="PROSITE-ProRule" id="PRU00325"/>
    </source>
</evidence>
<keyword evidence="5" id="KW-1185">Reference proteome</keyword>
<dbReference type="EMBL" id="PVNH01000001">
    <property type="protein sequence ID" value="PRX51191.1"/>
    <property type="molecule type" value="Genomic_DNA"/>
</dbReference>
<organism evidence="4 5">
    <name type="scientific">Prauserella shujinwangii</name>
    <dbReference type="NCBI Taxonomy" id="1453103"/>
    <lineage>
        <taxon>Bacteria</taxon>
        <taxon>Bacillati</taxon>
        <taxon>Actinomycetota</taxon>
        <taxon>Actinomycetes</taxon>
        <taxon>Pseudonocardiales</taxon>
        <taxon>Pseudonocardiaceae</taxon>
        <taxon>Prauserella</taxon>
    </lineage>
</organism>
<evidence type="ECO:0000259" key="3">
    <source>
        <dbReference type="PROSITE" id="PS50966"/>
    </source>
</evidence>
<protein>
    <submittedName>
        <fullName evidence="4">Putative Zn finger protein</fullName>
    </submittedName>
</protein>
<dbReference type="RefSeq" id="WP_342750040.1">
    <property type="nucleotide sequence ID" value="NZ_PVNH01000001.1"/>
</dbReference>
<gene>
    <name evidence="4" type="ORF">B0I33_101344</name>
</gene>
<feature type="domain" description="SWIM-type" evidence="3">
    <location>
        <begin position="111"/>
        <end position="146"/>
    </location>
</feature>
<evidence type="ECO:0000256" key="2">
    <source>
        <dbReference type="SAM" id="MobiDB-lite"/>
    </source>
</evidence>
<evidence type="ECO:0000313" key="4">
    <source>
        <dbReference type="EMBL" id="PRX51191.1"/>
    </source>
</evidence>
<dbReference type="GO" id="GO:0008270">
    <property type="term" value="F:zinc ion binding"/>
    <property type="evidence" value="ECO:0007669"/>
    <property type="project" value="UniProtKB-KW"/>
</dbReference>
<dbReference type="AlphaFoldDB" id="A0A2T0M357"/>
<feature type="region of interest" description="Disordered" evidence="2">
    <location>
        <begin position="175"/>
        <end position="196"/>
    </location>
</feature>
<keyword evidence="1" id="KW-0862">Zinc</keyword>
<sequence>MARRVFGTTWWGGAWVAALEQRARLDPNRLPRGRTYARKGQVGGLSVVPGRVTARVRGSRPVPYRVTVEVRRFTAREWDVLLTAVAGRAGHAAALLDAELPPELADHARAAGADLLPGPGDVRPRCSCPDTANPCKHAAAVCYLVADEVDADPFVLFLLRGRERDTVLAHVRARRAPPRAATGETRFPDEPGVAPEQAFGRAPAAVPAPAPAPPAPGRPIPPAVGPPPASGLSIAALSVLATDAAERAWALLAGAGDTGLELTWEDDLARRAAAGPPDGLPALAAAAGVPVRELARRAAAWRVAGRGGLAVLRGGAAPPAACLAEAKADLAESGEPGPTRVWRDRVTRGGVQLRYGEDGRWYPFRRAGGGWELTGPGATRPLDLLYAGC</sequence>
<proteinExistence type="predicted"/>
<comment type="caution">
    <text evidence="4">The sequence shown here is derived from an EMBL/GenBank/DDBJ whole genome shotgun (WGS) entry which is preliminary data.</text>
</comment>
<dbReference type="InterPro" id="IPR007527">
    <property type="entry name" value="Znf_SWIM"/>
</dbReference>
<name>A0A2T0M357_9PSEU</name>
<reference evidence="4 5" key="1">
    <citation type="submission" date="2018-03" db="EMBL/GenBank/DDBJ databases">
        <title>Genomic Encyclopedia of Type Strains, Phase III (KMG-III): the genomes of soil and plant-associated and newly described type strains.</title>
        <authorList>
            <person name="Whitman W."/>
        </authorList>
    </citation>
    <scope>NUCLEOTIDE SEQUENCE [LARGE SCALE GENOMIC DNA]</scope>
    <source>
        <strain evidence="4 5">CGMCC 4.7125</strain>
    </source>
</reference>
<dbReference type="Proteomes" id="UP000238362">
    <property type="component" value="Unassembled WGS sequence"/>
</dbReference>
<dbReference type="PROSITE" id="PS50966">
    <property type="entry name" value="ZF_SWIM"/>
    <property type="match status" value="1"/>
</dbReference>